<evidence type="ECO:0008006" key="3">
    <source>
        <dbReference type="Google" id="ProtNLM"/>
    </source>
</evidence>
<dbReference type="PANTHER" id="PTHR31751">
    <property type="entry name" value="SI:CH211-108C17.2-RELATED-RELATED"/>
    <property type="match status" value="1"/>
</dbReference>
<dbReference type="EMBL" id="CALNXJ010000063">
    <property type="protein sequence ID" value="CAH3157177.1"/>
    <property type="molecule type" value="Genomic_DNA"/>
</dbReference>
<protein>
    <recommendedName>
        <fullName evidence="3">LAGLIDADG endonuclease</fullName>
    </recommendedName>
</protein>
<dbReference type="PANTHER" id="PTHR31751:SF42">
    <property type="entry name" value="PROTEIN CBG10204"/>
    <property type="match status" value="1"/>
</dbReference>
<sequence length="223" mass="24824">MCSSPKYIVFEETLLELFGHCLKCSDEVLEKEPLKKGSALKVTTLCKNSHSKEWVSQPLVNRAAVGNVLLSGAILFTGNTFLHVSEIASTINLAFLSKSDYHKWQKHLFPVINDLWQQEKAAVLTDLINSNSVTLLGDGRCDSPGFSAKYRTYTMMNKESEKIVNFKKHGFKLCLDCALNSGIPVGVVGTHRPTGIKALMRREYKNLGVEYQIDNVPRTSSPS</sequence>
<evidence type="ECO:0000313" key="2">
    <source>
        <dbReference type="Proteomes" id="UP001159428"/>
    </source>
</evidence>
<dbReference type="Proteomes" id="UP001159428">
    <property type="component" value="Unassembled WGS sequence"/>
</dbReference>
<organism evidence="1 2">
    <name type="scientific">Pocillopora meandrina</name>
    <dbReference type="NCBI Taxonomy" id="46732"/>
    <lineage>
        <taxon>Eukaryota</taxon>
        <taxon>Metazoa</taxon>
        <taxon>Cnidaria</taxon>
        <taxon>Anthozoa</taxon>
        <taxon>Hexacorallia</taxon>
        <taxon>Scleractinia</taxon>
        <taxon>Astrocoeniina</taxon>
        <taxon>Pocilloporidae</taxon>
        <taxon>Pocillopora</taxon>
    </lineage>
</organism>
<gene>
    <name evidence="1" type="ORF">PMEA_00029886</name>
</gene>
<comment type="caution">
    <text evidence="1">The sequence shown here is derived from an EMBL/GenBank/DDBJ whole genome shotgun (WGS) entry which is preliminary data.</text>
</comment>
<evidence type="ECO:0000313" key="1">
    <source>
        <dbReference type="EMBL" id="CAH3157177.1"/>
    </source>
</evidence>
<keyword evidence="2" id="KW-1185">Reference proteome</keyword>
<dbReference type="AlphaFoldDB" id="A0AAU9XSD5"/>
<proteinExistence type="predicted"/>
<reference evidence="1 2" key="1">
    <citation type="submission" date="2022-05" db="EMBL/GenBank/DDBJ databases">
        <authorList>
            <consortium name="Genoscope - CEA"/>
            <person name="William W."/>
        </authorList>
    </citation>
    <scope>NUCLEOTIDE SEQUENCE [LARGE SCALE GENOMIC DNA]</scope>
</reference>
<accession>A0AAU9XSD5</accession>
<name>A0AAU9XSD5_9CNID</name>